<comment type="caution">
    <text evidence="2">The sequence shown here is derived from an EMBL/GenBank/DDBJ whole genome shotgun (WGS) entry which is preliminary data.</text>
</comment>
<reference evidence="2 3" key="1">
    <citation type="submission" date="2019-12" db="EMBL/GenBank/DDBJ databases">
        <authorList>
            <person name="Alioto T."/>
            <person name="Alioto T."/>
            <person name="Gomez Garrido J."/>
        </authorList>
    </citation>
    <scope>NUCLEOTIDE SEQUENCE [LARGE SCALE GENOMIC DNA]</scope>
</reference>
<proteinExistence type="predicted"/>
<name>A0A8S0VK99_OLEEU</name>
<protein>
    <submittedName>
        <fullName evidence="2">Uncharacterized protein</fullName>
    </submittedName>
</protein>
<dbReference type="Gramene" id="OE9A070956T1">
    <property type="protein sequence ID" value="OE9A070956C1"/>
    <property type="gene ID" value="OE9A070956"/>
</dbReference>
<evidence type="ECO:0000256" key="1">
    <source>
        <dbReference type="SAM" id="SignalP"/>
    </source>
</evidence>
<feature type="non-terminal residue" evidence="2">
    <location>
        <position position="217"/>
    </location>
</feature>
<accession>A0A8S0VK99</accession>
<organism evidence="2 3">
    <name type="scientific">Olea europaea subsp. europaea</name>
    <dbReference type="NCBI Taxonomy" id="158383"/>
    <lineage>
        <taxon>Eukaryota</taxon>
        <taxon>Viridiplantae</taxon>
        <taxon>Streptophyta</taxon>
        <taxon>Embryophyta</taxon>
        <taxon>Tracheophyta</taxon>
        <taxon>Spermatophyta</taxon>
        <taxon>Magnoliopsida</taxon>
        <taxon>eudicotyledons</taxon>
        <taxon>Gunneridae</taxon>
        <taxon>Pentapetalae</taxon>
        <taxon>asterids</taxon>
        <taxon>lamiids</taxon>
        <taxon>Lamiales</taxon>
        <taxon>Oleaceae</taxon>
        <taxon>Oleeae</taxon>
        <taxon>Olea</taxon>
    </lineage>
</organism>
<evidence type="ECO:0000313" key="2">
    <source>
        <dbReference type="EMBL" id="CAA3033352.1"/>
    </source>
</evidence>
<dbReference type="Proteomes" id="UP000594638">
    <property type="component" value="Unassembled WGS sequence"/>
</dbReference>
<evidence type="ECO:0000313" key="3">
    <source>
        <dbReference type="Proteomes" id="UP000594638"/>
    </source>
</evidence>
<feature type="chain" id="PRO_5035858871" evidence="1">
    <location>
        <begin position="29"/>
        <end position="217"/>
    </location>
</feature>
<feature type="signal peptide" evidence="1">
    <location>
        <begin position="1"/>
        <end position="28"/>
    </location>
</feature>
<keyword evidence="3" id="KW-1185">Reference proteome</keyword>
<sequence length="217" mass="24605">MGLINGLPFVATVALVVLLVNLSACALAGDSGLLDLLVKDKLDSLLENKALGRSDRESRGPRLDRIGWKNGVYRVVEANRRNDRQEDRKCTQDVRDSSDKEMTPSLAVREAIKTLTHEIFARIATGCRPESIRPMKYKQKDSRYLVRNSVMFDSGERQIVDVIYESSYLSKVLDLRSVDNTRNMFSPLEWFEKDLIKPCGKKEDSGLLDLLIKDKLD</sequence>
<dbReference type="EMBL" id="CACTIH010010561">
    <property type="protein sequence ID" value="CAA3033352.1"/>
    <property type="molecule type" value="Genomic_DNA"/>
</dbReference>
<dbReference type="AlphaFoldDB" id="A0A8S0VK99"/>
<gene>
    <name evidence="2" type="ORF">OLEA9_A070956</name>
</gene>
<keyword evidence="1" id="KW-0732">Signal</keyword>